<reference evidence="1 2" key="1">
    <citation type="submission" date="2018-01" db="EMBL/GenBank/DDBJ databases">
        <title>Whole genome sequencing of Histamine producing bacteria.</title>
        <authorList>
            <person name="Butler K."/>
        </authorList>
    </citation>
    <scope>NUCLEOTIDE SEQUENCE [LARGE SCALE GENOMIC DNA]</scope>
    <source>
        <strain evidence="1 2">DSM 100436</strain>
    </source>
</reference>
<gene>
    <name evidence="1" type="ORF">C9I98_18980</name>
</gene>
<name>A0A2T3NNS1_9GAMM</name>
<organism evidence="1 2">
    <name type="scientific">Photobacterium sanctipauli</name>
    <dbReference type="NCBI Taxonomy" id="1342794"/>
    <lineage>
        <taxon>Bacteria</taxon>
        <taxon>Pseudomonadati</taxon>
        <taxon>Pseudomonadota</taxon>
        <taxon>Gammaproteobacteria</taxon>
        <taxon>Vibrionales</taxon>
        <taxon>Vibrionaceae</taxon>
        <taxon>Photobacterium</taxon>
    </lineage>
</organism>
<dbReference type="SUPFAM" id="SSF56300">
    <property type="entry name" value="Metallo-dependent phosphatases"/>
    <property type="match status" value="1"/>
</dbReference>
<dbReference type="RefSeq" id="WP_036817057.1">
    <property type="nucleotide sequence ID" value="NZ_PYMA01000014.1"/>
</dbReference>
<keyword evidence="2" id="KW-1185">Reference proteome</keyword>
<dbReference type="EMBL" id="PYMA01000014">
    <property type="protein sequence ID" value="PSW17609.1"/>
    <property type="molecule type" value="Genomic_DNA"/>
</dbReference>
<dbReference type="PROSITE" id="PS51257">
    <property type="entry name" value="PROKAR_LIPOPROTEIN"/>
    <property type="match status" value="1"/>
</dbReference>
<comment type="caution">
    <text evidence="1">The sequence shown here is derived from an EMBL/GenBank/DDBJ whole genome shotgun (WGS) entry which is preliminary data.</text>
</comment>
<evidence type="ECO:0000313" key="2">
    <source>
        <dbReference type="Proteomes" id="UP000241771"/>
    </source>
</evidence>
<sequence>MTRTLLIIPIFFSILLLAACSPKQHKETNIAISYITQAPKSMLVNGYYHEESVHHWLQENMQQAYDHAAIYNAQHIGFYSDQNKQVPLLTPAFSYVTALVLNPNALFSDPESSSTSTYGAHQAIIASNIHFGLKQYGAHVFAYNREKSRADAFIQTVGAERIAYLSLINQSLYSDTQPEAEDMALLAHSVDRLYTQGINKIVLLSQYADKYSAEIASAVKGIDVIISNGSKAKTEINNGSCLAYFDNQSQTWENLYLNFGADGKVDSCQFN</sequence>
<dbReference type="AlphaFoldDB" id="A0A2T3NNS1"/>
<dbReference type="Proteomes" id="UP000241771">
    <property type="component" value="Unassembled WGS sequence"/>
</dbReference>
<dbReference type="InterPro" id="IPR029052">
    <property type="entry name" value="Metallo-depent_PP-like"/>
</dbReference>
<protein>
    <submittedName>
        <fullName evidence="1">Uncharacterized protein</fullName>
    </submittedName>
</protein>
<proteinExistence type="predicted"/>
<dbReference type="Gene3D" id="3.60.21.10">
    <property type="match status" value="1"/>
</dbReference>
<evidence type="ECO:0000313" key="1">
    <source>
        <dbReference type="EMBL" id="PSW17609.1"/>
    </source>
</evidence>
<accession>A0A2T3NNS1</accession>